<sequence length="100" mass="10455">MVVSQACPTTTAASVVCLYSWRLAWVLVSKVGPSNTASLNSHCYLTPAVLKELFGASPRPHVSLPVHIPTFCSPDPLTGLGMKGAVLGEQASTAPLPQPQ</sequence>
<evidence type="ECO:0000313" key="1">
    <source>
        <dbReference type="EMBL" id="MPC91959.1"/>
    </source>
</evidence>
<protein>
    <submittedName>
        <fullName evidence="1">Uncharacterized protein</fullName>
    </submittedName>
</protein>
<dbReference type="AlphaFoldDB" id="A0A5B7JAX0"/>
<dbReference type="EMBL" id="VSRR010089637">
    <property type="protein sequence ID" value="MPC91959.1"/>
    <property type="molecule type" value="Genomic_DNA"/>
</dbReference>
<accession>A0A5B7JAX0</accession>
<evidence type="ECO:0000313" key="2">
    <source>
        <dbReference type="Proteomes" id="UP000324222"/>
    </source>
</evidence>
<gene>
    <name evidence="1" type="ORF">E2C01_087025</name>
</gene>
<keyword evidence="2" id="KW-1185">Reference proteome</keyword>
<proteinExistence type="predicted"/>
<comment type="caution">
    <text evidence="1">The sequence shown here is derived from an EMBL/GenBank/DDBJ whole genome shotgun (WGS) entry which is preliminary data.</text>
</comment>
<organism evidence="1 2">
    <name type="scientific">Portunus trituberculatus</name>
    <name type="common">Swimming crab</name>
    <name type="synonym">Neptunus trituberculatus</name>
    <dbReference type="NCBI Taxonomy" id="210409"/>
    <lineage>
        <taxon>Eukaryota</taxon>
        <taxon>Metazoa</taxon>
        <taxon>Ecdysozoa</taxon>
        <taxon>Arthropoda</taxon>
        <taxon>Crustacea</taxon>
        <taxon>Multicrustacea</taxon>
        <taxon>Malacostraca</taxon>
        <taxon>Eumalacostraca</taxon>
        <taxon>Eucarida</taxon>
        <taxon>Decapoda</taxon>
        <taxon>Pleocyemata</taxon>
        <taxon>Brachyura</taxon>
        <taxon>Eubrachyura</taxon>
        <taxon>Portunoidea</taxon>
        <taxon>Portunidae</taxon>
        <taxon>Portuninae</taxon>
        <taxon>Portunus</taxon>
    </lineage>
</organism>
<name>A0A5B7JAX0_PORTR</name>
<reference evidence="1 2" key="1">
    <citation type="submission" date="2019-05" db="EMBL/GenBank/DDBJ databases">
        <title>Another draft genome of Portunus trituberculatus and its Hox gene families provides insights of decapod evolution.</title>
        <authorList>
            <person name="Jeong J.-H."/>
            <person name="Song I."/>
            <person name="Kim S."/>
            <person name="Choi T."/>
            <person name="Kim D."/>
            <person name="Ryu S."/>
            <person name="Kim W."/>
        </authorList>
    </citation>
    <scope>NUCLEOTIDE SEQUENCE [LARGE SCALE GENOMIC DNA]</scope>
    <source>
        <tissue evidence="1">Muscle</tissue>
    </source>
</reference>
<dbReference type="Proteomes" id="UP000324222">
    <property type="component" value="Unassembled WGS sequence"/>
</dbReference>